<keyword evidence="9" id="KW-0067">ATP-binding</keyword>
<dbReference type="GO" id="GO:0005524">
    <property type="term" value="F:ATP binding"/>
    <property type="evidence" value="ECO:0007669"/>
    <property type="project" value="UniProtKB-KW"/>
</dbReference>
<evidence type="ECO:0000256" key="9">
    <source>
        <dbReference type="ARBA" id="ARBA00022840"/>
    </source>
</evidence>
<evidence type="ECO:0000256" key="10">
    <source>
        <dbReference type="ARBA" id="ARBA00031517"/>
    </source>
</evidence>
<dbReference type="STRING" id="188477.A0A433TQF6"/>
<organism evidence="13 14">
    <name type="scientific">Elysia chlorotica</name>
    <name type="common">Eastern emerald elysia</name>
    <name type="synonym">Sea slug</name>
    <dbReference type="NCBI Taxonomy" id="188477"/>
    <lineage>
        <taxon>Eukaryota</taxon>
        <taxon>Metazoa</taxon>
        <taxon>Spiralia</taxon>
        <taxon>Lophotrochozoa</taxon>
        <taxon>Mollusca</taxon>
        <taxon>Gastropoda</taxon>
        <taxon>Heterobranchia</taxon>
        <taxon>Euthyneura</taxon>
        <taxon>Panpulmonata</taxon>
        <taxon>Sacoglossa</taxon>
        <taxon>Placobranchoidea</taxon>
        <taxon>Plakobranchidae</taxon>
        <taxon>Elysia</taxon>
    </lineage>
</organism>
<evidence type="ECO:0000256" key="8">
    <source>
        <dbReference type="ARBA" id="ARBA00022777"/>
    </source>
</evidence>
<keyword evidence="8" id="KW-0418">Kinase</keyword>
<proteinExistence type="inferred from homology"/>
<dbReference type="GO" id="GO:0005737">
    <property type="term" value="C:cytoplasm"/>
    <property type="evidence" value="ECO:0007669"/>
    <property type="project" value="UniProtKB-SubCell"/>
</dbReference>
<dbReference type="CDD" id="cd22978">
    <property type="entry name" value="DD_AK5"/>
    <property type="match status" value="1"/>
</dbReference>
<sequence length="817" mass="89806">MSTEDAKAYLSKREVPRLFECLMTGLMFHRPNDHIQYLIDSLEKVKVKGQAEMTWNMFVEVRSSKTPLPPITPDNSKRPLSRGRVTPKGGPGSGKSIQATKLAEKHPGWLNVNVGELLREAIMNKEADERWKAAKDMVLNGELAPEDLTIDLILNTFKNNTEANGFIIQGFPRDMQQAHDFQTMISRVDAVFLLDCEEDKLTSAVLERGQLTGRLDDSPSALARRMATFKEKTLTVLKYKFHNAGKHYIEVQVDGHQEEEQIHDELSIIFETLLQSRENGRIPSPPAEGRPTSSKLGRRLNSREKQSKPDAKTDAVNIGIPPVVFVPPPEIKVKDEGRKEDLPKGPIIFLAGGPGSGKGTQCKKLTARYPDIMHLSMGDILRKEITDHGTADEKWEMITKLLKDGDMAPVIGGHSFTILLDCDDQYLHDRLVLRGAGGDDRIDDNVAAIEKKLAFFARNTLPLLKAIEDEQKLIVVDGDRDEDEIFYDIVKTIDFSLYGMDLDQGKPSDEVDAKPEVVEEEVTSATATTTGGDTGNPEHTALLDSLGGKGEESADVITDPDNAQVEALKGVPIVFVIGGPGSGKGTQCEKIVRKYGFTHLSSGDLLRAEVASGSERGKQLTSIMESGALVPLDTVLGLMKEAMLAYAPVSKGFLIDGYPRELEQGTRFENEVAPAKFVLCFDVSDETMTQRLLGRAATSGRADDNAETIKKRLVTFHDLTKPVIDHYTAKGKVKLVKAEGSADDVFDMVDDIFKKENIQPSKNCFGKVVFVVGGPGSGKGTQCDLIVKKYGYTHLSSGDLLRAEVESGSDRGKKLTE</sequence>
<keyword evidence="6" id="KW-0808">Transferase</keyword>
<dbReference type="InterPro" id="IPR027417">
    <property type="entry name" value="P-loop_NTPase"/>
</dbReference>
<evidence type="ECO:0000256" key="3">
    <source>
        <dbReference type="ARBA" id="ARBA00011245"/>
    </source>
</evidence>
<feature type="region of interest" description="Disordered" evidence="12">
    <location>
        <begin position="277"/>
        <end position="314"/>
    </location>
</feature>
<dbReference type="EMBL" id="RQTK01000233">
    <property type="protein sequence ID" value="RUS83726.1"/>
    <property type="molecule type" value="Genomic_DNA"/>
</dbReference>
<name>A0A433TQF6_ELYCH</name>
<comment type="subunit">
    <text evidence="3">Monomer.</text>
</comment>
<evidence type="ECO:0000313" key="13">
    <source>
        <dbReference type="EMBL" id="RUS83726.1"/>
    </source>
</evidence>
<dbReference type="Gene3D" id="3.40.50.300">
    <property type="entry name" value="P-loop containing nucleotide triphosphate hydrolases"/>
    <property type="match status" value="5"/>
</dbReference>
<comment type="caution">
    <text evidence="13">The sequence shown here is derived from an EMBL/GenBank/DDBJ whole genome shotgun (WGS) entry which is preliminary data.</text>
</comment>
<dbReference type="PRINTS" id="PR00094">
    <property type="entry name" value="ADENYLTKNASE"/>
</dbReference>
<dbReference type="SUPFAM" id="SSF52540">
    <property type="entry name" value="P-loop containing nucleoside triphosphate hydrolases"/>
    <property type="match status" value="4"/>
</dbReference>
<accession>A0A433TQF6</accession>
<dbReference type="InterPro" id="IPR000850">
    <property type="entry name" value="Adenylat/UMP-CMP_kin"/>
</dbReference>
<keyword evidence="14" id="KW-1185">Reference proteome</keyword>
<dbReference type="PANTHER" id="PTHR23359">
    <property type="entry name" value="NUCLEOTIDE KINASE"/>
    <property type="match status" value="1"/>
</dbReference>
<evidence type="ECO:0000256" key="2">
    <source>
        <dbReference type="ARBA" id="ARBA00004496"/>
    </source>
</evidence>
<dbReference type="Pfam" id="PF13207">
    <property type="entry name" value="AAA_17"/>
    <property type="match status" value="1"/>
</dbReference>
<evidence type="ECO:0000256" key="7">
    <source>
        <dbReference type="ARBA" id="ARBA00022741"/>
    </source>
</evidence>
<dbReference type="Proteomes" id="UP000271974">
    <property type="component" value="Unassembled WGS sequence"/>
</dbReference>
<dbReference type="CDD" id="cd01428">
    <property type="entry name" value="ADK"/>
    <property type="match status" value="2"/>
</dbReference>
<dbReference type="GO" id="GO:0004017">
    <property type="term" value="F:AMP kinase activity"/>
    <property type="evidence" value="ECO:0007669"/>
    <property type="project" value="UniProtKB-EC"/>
</dbReference>
<evidence type="ECO:0000256" key="1">
    <source>
        <dbReference type="ARBA" id="ARBA00003053"/>
    </source>
</evidence>
<protein>
    <recommendedName>
        <fullName evidence="4">adenylate kinase</fullName>
        <ecNumber evidence="4">2.7.4.3</ecNumber>
    </recommendedName>
    <alternativeName>
        <fullName evidence="10">ATP:AMP phosphotransferase</fullName>
    </alternativeName>
    <alternativeName>
        <fullName evidence="11">Adenylate monophosphate kinase</fullName>
    </alternativeName>
</protein>
<evidence type="ECO:0000313" key="14">
    <source>
        <dbReference type="Proteomes" id="UP000271974"/>
    </source>
</evidence>
<keyword evidence="7" id="KW-0547">Nucleotide-binding</keyword>
<evidence type="ECO:0000256" key="4">
    <source>
        <dbReference type="ARBA" id="ARBA00012955"/>
    </source>
</evidence>
<feature type="region of interest" description="Disordered" evidence="12">
    <location>
        <begin position="66"/>
        <end position="96"/>
    </location>
</feature>
<evidence type="ECO:0000256" key="12">
    <source>
        <dbReference type="SAM" id="MobiDB-lite"/>
    </source>
</evidence>
<keyword evidence="5" id="KW-0963">Cytoplasm</keyword>
<dbReference type="PROSITE" id="PS00113">
    <property type="entry name" value="ADENYLATE_KINASE"/>
    <property type="match status" value="1"/>
</dbReference>
<evidence type="ECO:0000256" key="6">
    <source>
        <dbReference type="ARBA" id="ARBA00022679"/>
    </source>
</evidence>
<dbReference type="Pfam" id="PF00406">
    <property type="entry name" value="ADK"/>
    <property type="match status" value="3"/>
</dbReference>
<evidence type="ECO:0000256" key="5">
    <source>
        <dbReference type="ARBA" id="ARBA00022490"/>
    </source>
</evidence>
<comment type="function">
    <text evidence="1">Catalyzes the reversible transfer of the terminal phosphate group between ATP and AMP. Plays an important role in cellular energy homeostasis and in adenine nucleotide metabolism.</text>
</comment>
<dbReference type="OrthoDB" id="442176at2759"/>
<dbReference type="InterPro" id="IPR033690">
    <property type="entry name" value="Adenylat_kinase_CS"/>
</dbReference>
<dbReference type="EC" id="2.7.4.3" evidence="4"/>
<feature type="compositionally biased region" description="Basic and acidic residues" evidence="12">
    <location>
        <begin position="301"/>
        <end position="313"/>
    </location>
</feature>
<evidence type="ECO:0000256" key="11">
    <source>
        <dbReference type="ARBA" id="ARBA00078502"/>
    </source>
</evidence>
<dbReference type="FunFam" id="3.40.50.300:FF:000315">
    <property type="entry name" value="Adenylate kinase 1"/>
    <property type="match status" value="1"/>
</dbReference>
<reference evidence="13 14" key="1">
    <citation type="submission" date="2019-01" db="EMBL/GenBank/DDBJ databases">
        <title>A draft genome assembly of the solar-powered sea slug Elysia chlorotica.</title>
        <authorList>
            <person name="Cai H."/>
            <person name="Li Q."/>
            <person name="Fang X."/>
            <person name="Li J."/>
            <person name="Curtis N.E."/>
            <person name="Altenburger A."/>
            <person name="Shibata T."/>
            <person name="Feng M."/>
            <person name="Maeda T."/>
            <person name="Schwartz J.A."/>
            <person name="Shigenobu S."/>
            <person name="Lundholm N."/>
            <person name="Nishiyama T."/>
            <person name="Yang H."/>
            <person name="Hasebe M."/>
            <person name="Li S."/>
            <person name="Pierce S.K."/>
            <person name="Wang J."/>
        </authorList>
    </citation>
    <scope>NUCLEOTIDE SEQUENCE [LARGE SCALE GENOMIC DNA]</scope>
    <source>
        <strain evidence="13">EC2010</strain>
        <tissue evidence="13">Whole organism of an adult</tissue>
    </source>
</reference>
<dbReference type="AlphaFoldDB" id="A0A433TQF6"/>
<gene>
    <name evidence="13" type="ORF">EGW08_008522</name>
</gene>
<comment type="subcellular location">
    <subcellularLocation>
        <location evidence="2">Cytoplasm</location>
    </subcellularLocation>
</comment>
<dbReference type="HAMAP" id="MF_00235">
    <property type="entry name" value="Adenylate_kinase_Adk"/>
    <property type="match status" value="2"/>
</dbReference>